<sequence length="295" mass="32144">MADKLYGFLVVKVSLFGQDLNRLESIKHGAAKVVNQVNDLESGDQPVKVLQLPFVQVPVGQPVGPIRPSAELVHQGDQSRAGEVPHSDRRPEQRNGRAPHALRSLVVQELQVPDRHVCLSYSVQAVLRDQPEDRNGQGEVLRVVEEPVGGGDVFPFDFHETGDESGEDGDHEPDSHPLEVRDPAVEACEFSRQGDEGPVVEDDGGEHGRVGEDGHGGGRDFERFREASVHGCHQDDPGRPYRPHSDDALQLLHPVDRVQSPQVGRHGVVVLGHQGGLIKKPALENLALTLPALIP</sequence>
<accession>A0A7N0UL91</accession>
<protein>
    <submittedName>
        <fullName evidence="2">Uncharacterized protein</fullName>
    </submittedName>
</protein>
<organism evidence="2 3">
    <name type="scientific">Kalanchoe fedtschenkoi</name>
    <name type="common">Lavender scallops</name>
    <name type="synonym">South American air plant</name>
    <dbReference type="NCBI Taxonomy" id="63787"/>
    <lineage>
        <taxon>Eukaryota</taxon>
        <taxon>Viridiplantae</taxon>
        <taxon>Streptophyta</taxon>
        <taxon>Embryophyta</taxon>
        <taxon>Tracheophyta</taxon>
        <taxon>Spermatophyta</taxon>
        <taxon>Magnoliopsida</taxon>
        <taxon>eudicotyledons</taxon>
        <taxon>Gunneridae</taxon>
        <taxon>Pentapetalae</taxon>
        <taxon>Saxifragales</taxon>
        <taxon>Crassulaceae</taxon>
        <taxon>Kalanchoe</taxon>
    </lineage>
</organism>
<proteinExistence type="predicted"/>
<keyword evidence="3" id="KW-1185">Reference proteome</keyword>
<feature type="compositionally biased region" description="Basic and acidic residues" evidence="1">
    <location>
        <begin position="83"/>
        <end position="95"/>
    </location>
</feature>
<dbReference type="Gramene" id="Kaladp0073s0015.1.v1.1">
    <property type="protein sequence ID" value="Kaladp0073s0015.1.v1.1"/>
    <property type="gene ID" value="Kaladp0073s0015.v1.1"/>
</dbReference>
<feature type="region of interest" description="Disordered" evidence="1">
    <location>
        <begin position="72"/>
        <end position="98"/>
    </location>
</feature>
<dbReference type="OMA" id="CGHHEED"/>
<feature type="compositionally biased region" description="Basic and acidic residues" evidence="1">
    <location>
        <begin position="172"/>
        <end position="184"/>
    </location>
</feature>
<evidence type="ECO:0000256" key="1">
    <source>
        <dbReference type="SAM" id="MobiDB-lite"/>
    </source>
</evidence>
<evidence type="ECO:0000313" key="2">
    <source>
        <dbReference type="EnsemblPlants" id="Kaladp0073s0015.1.v1.1"/>
    </source>
</evidence>
<dbReference type="Proteomes" id="UP000594263">
    <property type="component" value="Unplaced"/>
</dbReference>
<dbReference type="EnsemblPlants" id="Kaladp0073s0015.1.v1.1">
    <property type="protein sequence ID" value="Kaladp0073s0015.1.v1.1"/>
    <property type="gene ID" value="Kaladp0073s0015.v1.1"/>
</dbReference>
<feature type="compositionally biased region" description="Basic and acidic residues" evidence="1">
    <location>
        <begin position="205"/>
        <end position="218"/>
    </location>
</feature>
<dbReference type="AlphaFoldDB" id="A0A7N0UL91"/>
<feature type="region of interest" description="Disordered" evidence="1">
    <location>
        <begin position="157"/>
        <end position="218"/>
    </location>
</feature>
<name>A0A7N0UL91_KALFE</name>
<reference evidence="2" key="1">
    <citation type="submission" date="2021-01" db="UniProtKB">
        <authorList>
            <consortium name="EnsemblPlants"/>
        </authorList>
    </citation>
    <scope>IDENTIFICATION</scope>
</reference>
<evidence type="ECO:0000313" key="3">
    <source>
        <dbReference type="Proteomes" id="UP000594263"/>
    </source>
</evidence>